<feature type="active site" description="Proton acceptor" evidence="2">
    <location>
        <position position="183"/>
    </location>
</feature>
<dbReference type="SUPFAM" id="SSF52151">
    <property type="entry name" value="FabD/lysophospholipase-like"/>
    <property type="match status" value="1"/>
</dbReference>
<dbReference type="AlphaFoldDB" id="A0A916JKA0"/>
<evidence type="ECO:0000256" key="1">
    <source>
        <dbReference type="ARBA" id="ARBA00023098"/>
    </source>
</evidence>
<dbReference type="PROSITE" id="PS51635">
    <property type="entry name" value="PNPLA"/>
    <property type="match status" value="1"/>
</dbReference>
<dbReference type="Proteomes" id="UP000683507">
    <property type="component" value="Chromosome"/>
</dbReference>
<dbReference type="EMBL" id="OU015584">
    <property type="protein sequence ID" value="CAG5078029.1"/>
    <property type="molecule type" value="Genomic_DNA"/>
</dbReference>
<evidence type="ECO:0000313" key="5">
    <source>
        <dbReference type="Proteomes" id="UP000683507"/>
    </source>
</evidence>
<evidence type="ECO:0000313" key="4">
    <source>
        <dbReference type="EMBL" id="CAG5078029.1"/>
    </source>
</evidence>
<organism evidence="4 5">
    <name type="scientific">Parvicella tangerina</name>
    <dbReference type="NCBI Taxonomy" id="2829795"/>
    <lineage>
        <taxon>Bacteria</taxon>
        <taxon>Pseudomonadati</taxon>
        <taxon>Bacteroidota</taxon>
        <taxon>Flavobacteriia</taxon>
        <taxon>Flavobacteriales</taxon>
        <taxon>Parvicellaceae</taxon>
        <taxon>Parvicella</taxon>
    </lineage>
</organism>
<accession>A0A916JKA0</accession>
<dbReference type="RefSeq" id="WP_258540781.1">
    <property type="nucleotide sequence ID" value="NZ_OU015584.1"/>
</dbReference>
<keyword evidence="2" id="KW-0442">Lipid degradation</keyword>
<feature type="short sequence motif" description="GXGXXG" evidence="2">
    <location>
        <begin position="8"/>
        <end position="13"/>
    </location>
</feature>
<name>A0A916JKA0_9FLAO</name>
<protein>
    <recommendedName>
        <fullName evidence="3">PNPLA domain-containing protein</fullName>
    </recommendedName>
</protein>
<dbReference type="InterPro" id="IPR016035">
    <property type="entry name" value="Acyl_Trfase/lysoPLipase"/>
</dbReference>
<sequence>MRALVISGGGSKGAFAGGVAEYLIREEKCEYDLFVGSSTGSLLISHLALGEIGRIKKVFTNVEQKDIFYINPFKIKELDNAEYRVSINHWNTIKSFILKRQTFGDSKNLRNLIRETLTAEDFTQLKEQKKRIVVSVANLTKYQTEFKSNIDYSYTDFIDWIWASANYVPFMSVLNKHGHEFADGGFGSHTPIQAAIDLGAKEVDVIILETEHLDRNFEPTTNAFGSLMRVFGFMTEQIYYDDLMIGKLKSKARNVMIRKFHTPYRLTDFPFVFRPKLMKKWWNEGFEHAKSHNANKTIIQKEKI</sequence>
<dbReference type="KEGG" id="ptan:CRYO30217_00549"/>
<dbReference type="Gene3D" id="3.40.1090.10">
    <property type="entry name" value="Cytosolic phospholipase A2 catalytic domain"/>
    <property type="match status" value="1"/>
</dbReference>
<dbReference type="InterPro" id="IPR002641">
    <property type="entry name" value="PNPLA_dom"/>
</dbReference>
<dbReference type="GO" id="GO:0016787">
    <property type="term" value="F:hydrolase activity"/>
    <property type="evidence" value="ECO:0007669"/>
    <property type="project" value="UniProtKB-UniRule"/>
</dbReference>
<feature type="domain" description="PNPLA" evidence="3">
    <location>
        <begin position="4"/>
        <end position="196"/>
    </location>
</feature>
<keyword evidence="1 2" id="KW-0443">Lipid metabolism</keyword>
<dbReference type="GO" id="GO:0016042">
    <property type="term" value="P:lipid catabolic process"/>
    <property type="evidence" value="ECO:0007669"/>
    <property type="project" value="UniProtKB-UniRule"/>
</dbReference>
<proteinExistence type="predicted"/>
<dbReference type="Pfam" id="PF01734">
    <property type="entry name" value="Patatin"/>
    <property type="match status" value="1"/>
</dbReference>
<keyword evidence="2" id="KW-0378">Hydrolase</keyword>
<feature type="short sequence motif" description="DGA/G" evidence="2">
    <location>
        <begin position="183"/>
        <end position="185"/>
    </location>
</feature>
<gene>
    <name evidence="4" type="ORF">CRYO30217_00549</name>
</gene>
<feature type="short sequence motif" description="GXSXG" evidence="2">
    <location>
        <begin position="36"/>
        <end position="40"/>
    </location>
</feature>
<feature type="active site" description="Nucleophile" evidence="2">
    <location>
        <position position="38"/>
    </location>
</feature>
<evidence type="ECO:0000256" key="2">
    <source>
        <dbReference type="PROSITE-ProRule" id="PRU01161"/>
    </source>
</evidence>
<reference evidence="4" key="1">
    <citation type="submission" date="2021-04" db="EMBL/GenBank/DDBJ databases">
        <authorList>
            <person name="Rodrigo-Torres L."/>
            <person name="Arahal R. D."/>
            <person name="Lucena T."/>
        </authorList>
    </citation>
    <scope>NUCLEOTIDE SEQUENCE</scope>
    <source>
        <strain evidence="4">AS29M-1</strain>
    </source>
</reference>
<evidence type="ECO:0000259" key="3">
    <source>
        <dbReference type="PROSITE" id="PS51635"/>
    </source>
</evidence>
<keyword evidence="5" id="KW-1185">Reference proteome</keyword>